<evidence type="ECO:0000259" key="1">
    <source>
        <dbReference type="Pfam" id="PF07833"/>
    </source>
</evidence>
<dbReference type="AlphaFoldDB" id="A0A1J5NM50"/>
<dbReference type="Gene3D" id="3.30.457.10">
    <property type="entry name" value="Copper amine oxidase-like, N-terminal domain"/>
    <property type="match status" value="1"/>
</dbReference>
<dbReference type="InterPro" id="IPR036582">
    <property type="entry name" value="Mao_N_sf"/>
</dbReference>
<organism evidence="2 3">
    <name type="scientific">Neomoorella thermoacetica</name>
    <name type="common">Clostridium thermoaceticum</name>
    <dbReference type="NCBI Taxonomy" id="1525"/>
    <lineage>
        <taxon>Bacteria</taxon>
        <taxon>Bacillati</taxon>
        <taxon>Bacillota</taxon>
        <taxon>Clostridia</taxon>
        <taxon>Neomoorellales</taxon>
        <taxon>Neomoorellaceae</taxon>
        <taxon>Neomoorella</taxon>
    </lineage>
</organism>
<proteinExistence type="predicted"/>
<dbReference type="Pfam" id="PF07833">
    <property type="entry name" value="Cu_amine_oxidN1"/>
    <property type="match status" value="1"/>
</dbReference>
<feature type="domain" description="Copper amine oxidase-like N-terminal" evidence="1">
    <location>
        <begin position="35"/>
        <end position="141"/>
    </location>
</feature>
<name>A0A1J5NM50_NEOTH</name>
<accession>A0A1J5NM50</accession>
<dbReference type="InterPro" id="IPR012854">
    <property type="entry name" value="Cu_amine_oxidase-like_N"/>
</dbReference>
<sequence length="199" mass="21980">MKRLLLLALIFMVILAGGLARPAFGQEQQEIAVFVDGLPVAFDVQPVIQEGRVLVPFRATGEALNVEVAWDGTTRTVIAGDGKNSIRLQIGSRTAYRNGSPIPLDVAPQILNGRTLIPLRFFSEAFGCRVDWDGALKEVRITSPPAAMTVIGFYALGDSKISSWTNLFGKPYPNMQQETRIWWTSWRWAGTAWTKKATS</sequence>
<protein>
    <recommendedName>
        <fullName evidence="1">Copper amine oxidase-like N-terminal domain-containing protein</fullName>
    </recommendedName>
</protein>
<comment type="caution">
    <text evidence="2">The sequence shown here is derived from an EMBL/GenBank/DDBJ whole genome shotgun (WGS) entry which is preliminary data.</text>
</comment>
<dbReference type="Proteomes" id="UP000182811">
    <property type="component" value="Unassembled WGS sequence"/>
</dbReference>
<dbReference type="SUPFAM" id="SSF55383">
    <property type="entry name" value="Copper amine oxidase, domain N"/>
    <property type="match status" value="1"/>
</dbReference>
<evidence type="ECO:0000313" key="3">
    <source>
        <dbReference type="Proteomes" id="UP000182811"/>
    </source>
</evidence>
<evidence type="ECO:0000313" key="2">
    <source>
        <dbReference type="EMBL" id="OIQ59874.1"/>
    </source>
</evidence>
<gene>
    <name evidence="2" type="ORF">MOTE_11300</name>
</gene>
<dbReference type="EMBL" id="MDDC01000007">
    <property type="protein sequence ID" value="OIQ59874.1"/>
    <property type="molecule type" value="Genomic_DNA"/>
</dbReference>
<reference evidence="2 3" key="1">
    <citation type="submission" date="2016-08" db="EMBL/GenBank/DDBJ databases">
        <title>Genome-based comparison of Moorella thermoacetic strains.</title>
        <authorList>
            <person name="Poehlein A."/>
            <person name="Bengelsdorf F.R."/>
            <person name="Esser C."/>
            <person name="Duerre P."/>
            <person name="Daniel R."/>
        </authorList>
    </citation>
    <scope>NUCLEOTIDE SEQUENCE [LARGE SCALE GENOMIC DNA]</scope>
    <source>
        <strain evidence="2 3">DSM 21394</strain>
    </source>
</reference>